<keyword evidence="1" id="KW-0472">Membrane</keyword>
<reference evidence="4" key="1">
    <citation type="submission" date="2021-01" db="EMBL/GenBank/DDBJ databases">
        <authorList>
            <consortium name="Genoscope - CEA"/>
            <person name="William W."/>
        </authorList>
    </citation>
    <scope>NUCLEOTIDE SEQUENCE</scope>
</reference>
<dbReference type="EMBL" id="CAJJDP010000123">
    <property type="protein sequence ID" value="CAD8200882.1"/>
    <property type="molecule type" value="Genomic_DNA"/>
</dbReference>
<feature type="transmembrane region" description="Helical" evidence="1">
    <location>
        <begin position="235"/>
        <end position="259"/>
    </location>
</feature>
<keyword evidence="1" id="KW-0812">Transmembrane</keyword>
<feature type="domain" description="GPR180/TMEM145 transmembrane" evidence="3">
    <location>
        <begin position="171"/>
        <end position="389"/>
    </location>
</feature>
<dbReference type="PANTHER" id="PTHR23252">
    <property type="entry name" value="INTIMAL THICKNESS RECEPTOR-RELATED"/>
    <property type="match status" value="1"/>
</dbReference>
<dbReference type="Pfam" id="PF10192">
    <property type="entry name" value="GPR180-TMEM145_TM"/>
    <property type="match status" value="1"/>
</dbReference>
<comment type="caution">
    <text evidence="4">The sequence shown here is derived from an EMBL/GenBank/DDBJ whole genome shotgun (WGS) entry which is preliminary data.</text>
</comment>
<evidence type="ECO:0000256" key="2">
    <source>
        <dbReference type="SAM" id="SignalP"/>
    </source>
</evidence>
<dbReference type="OMA" id="RDWHYIS"/>
<dbReference type="Proteomes" id="UP000683925">
    <property type="component" value="Unassembled WGS sequence"/>
</dbReference>
<keyword evidence="5" id="KW-1185">Reference proteome</keyword>
<dbReference type="GO" id="GO:0019236">
    <property type="term" value="P:response to pheromone"/>
    <property type="evidence" value="ECO:0007669"/>
    <property type="project" value="InterPro"/>
</dbReference>
<dbReference type="InterPro" id="IPR019336">
    <property type="entry name" value="GPR180/TMEM145_TM"/>
</dbReference>
<dbReference type="GO" id="GO:0007186">
    <property type="term" value="P:G protein-coupled receptor signaling pathway"/>
    <property type="evidence" value="ECO:0007669"/>
    <property type="project" value="InterPro"/>
</dbReference>
<feature type="transmembrane region" description="Helical" evidence="1">
    <location>
        <begin position="306"/>
        <end position="327"/>
    </location>
</feature>
<dbReference type="PANTHER" id="PTHR23252:SF24">
    <property type="entry name" value="TRANSMEMBRANE PROTEIN 145"/>
    <property type="match status" value="1"/>
</dbReference>
<feature type="transmembrane region" description="Helical" evidence="1">
    <location>
        <begin position="271"/>
        <end position="294"/>
    </location>
</feature>
<feature type="transmembrane region" description="Helical" evidence="1">
    <location>
        <begin position="200"/>
        <end position="223"/>
    </location>
</feature>
<evidence type="ECO:0000313" key="5">
    <source>
        <dbReference type="Proteomes" id="UP000683925"/>
    </source>
</evidence>
<accession>A0A8S1XK67</accession>
<protein>
    <recommendedName>
        <fullName evidence="3">GPR180/TMEM145 transmembrane domain-containing protein</fullName>
    </recommendedName>
</protein>
<gene>
    <name evidence="4" type="ORF">POCTA_138.1.T1230033</name>
</gene>
<feature type="chain" id="PRO_5035879889" description="GPR180/TMEM145 transmembrane domain-containing protein" evidence="2">
    <location>
        <begin position="17"/>
        <end position="434"/>
    </location>
</feature>
<organism evidence="4 5">
    <name type="scientific">Paramecium octaurelia</name>
    <dbReference type="NCBI Taxonomy" id="43137"/>
    <lineage>
        <taxon>Eukaryota</taxon>
        <taxon>Sar</taxon>
        <taxon>Alveolata</taxon>
        <taxon>Ciliophora</taxon>
        <taxon>Intramacronucleata</taxon>
        <taxon>Oligohymenophorea</taxon>
        <taxon>Peniculida</taxon>
        <taxon>Parameciidae</taxon>
        <taxon>Paramecium</taxon>
    </lineage>
</organism>
<feature type="transmembrane region" description="Helical" evidence="1">
    <location>
        <begin position="373"/>
        <end position="393"/>
    </location>
</feature>
<feature type="transmembrane region" description="Helical" evidence="1">
    <location>
        <begin position="161"/>
        <end position="180"/>
    </location>
</feature>
<feature type="signal peptide" evidence="2">
    <location>
        <begin position="1"/>
        <end position="16"/>
    </location>
</feature>
<sequence length="434" mass="51006">MIKYLFVLILLYLSQAKRIKQTYLIRSLRDWHYISKFGAETGEVFYSLTFRFKNVEENDERTIPIQYELFLDEEWPNAIEKSECDRSNVARRKETIQVPVKSEFEFKGSLTAKVRAHLWYFAFSDCEKKIRNSFPVERKVKLEVELHIKNVGGTEFTLEQFGILQIIGVIALIDVIMLIYNGNQILDKQRKYEEFSLPLFLLVITLLLETFSYCFLTIHLWIYSENGAGSLFLQVLSVIFQVASQFSLTMILVMLSWGWQINFSKFDNFELFIPISILIGFFQITIVGVSFIDYDAYYKDHQYEGWVGWLAALIYIGEFVYFMNGLVDTYNKQNTKIQQFILLLGLYGGVYFISFPVLQTVNLFTARYVRYKVMEIGTMLFRTSAILLLTRLFTSKNSIFAQISIENKSFLDRNKDERKQCISVDLLILLYLQR</sequence>
<evidence type="ECO:0000256" key="1">
    <source>
        <dbReference type="SAM" id="Phobius"/>
    </source>
</evidence>
<keyword evidence="2" id="KW-0732">Signal</keyword>
<dbReference type="AlphaFoldDB" id="A0A8S1XK67"/>
<keyword evidence="1" id="KW-1133">Transmembrane helix</keyword>
<feature type="transmembrane region" description="Helical" evidence="1">
    <location>
        <begin position="339"/>
        <end position="361"/>
    </location>
</feature>
<evidence type="ECO:0000313" key="4">
    <source>
        <dbReference type="EMBL" id="CAD8200882.1"/>
    </source>
</evidence>
<dbReference type="OrthoDB" id="429400at2759"/>
<evidence type="ECO:0000259" key="3">
    <source>
        <dbReference type="Pfam" id="PF10192"/>
    </source>
</evidence>
<dbReference type="InterPro" id="IPR047831">
    <property type="entry name" value="GPR180/TMEM145"/>
</dbReference>
<proteinExistence type="predicted"/>
<name>A0A8S1XK67_PAROT</name>